<proteinExistence type="predicted"/>
<reference evidence="3 4" key="1">
    <citation type="submission" date="2019-09" db="EMBL/GenBank/DDBJ databases">
        <authorList>
            <person name="Brejova B."/>
        </authorList>
    </citation>
    <scope>NUCLEOTIDE SEQUENCE [LARGE SCALE GENOMIC DNA]</scope>
</reference>
<feature type="domain" description="BSD" evidence="2">
    <location>
        <begin position="283"/>
        <end position="336"/>
    </location>
</feature>
<sequence>MDTAYDHLGAITAAPEKTAEPIMETTSVSDDKSSSSPSVAESDKPTEEDKKEDKSTDEKKKTTPTPEPLVPAAAAEAFDKAADQLENSINAWGSALGGFWSKVKKQGGETLSKTIRETKLELQGLKSELDDLIGDTVKKGVEGEETKEEVEVDKKETTTENASEESKTEKPPSKGSFFDSIASAAQKYVDDLDKDLEQLENRAGKRLLQMGTDLQSVLKDAVIVSGPSAEAKAASSGEVLFHVPEDIRDQIYTTRVDAQLHALHTTAAPFTSTEAPGPGYAEFQKTFDVEGATERIAGDLKQYPKLRGLMESVVGPGKVSYGEFWARYYYMRGEIEAQEQKRKTLLQSAAEGNNEDEEFNWGDDDDDDGNEEEEEDGDNEKKKKKSEVKSEVEPEVKSEVKPEVKSEIKPEIKPEVKPEVKSEVKPEVKPEVKSEDKTTGDDVNEDDGETMTVKASPKAFPIGTGSAPGSSRPSSEASYDLVSKTPSILDLPSKVKEAELELNKNDESKAVKESVSDEDSDDDWE</sequence>
<keyword evidence="4" id="KW-1185">Reference proteome</keyword>
<dbReference type="OrthoDB" id="73788at2759"/>
<feature type="region of interest" description="Disordered" evidence="1">
    <location>
        <begin position="142"/>
        <end position="176"/>
    </location>
</feature>
<dbReference type="PANTHER" id="PTHR16019:SF5">
    <property type="entry name" value="BSD DOMAIN-CONTAINING PROTEIN 1"/>
    <property type="match status" value="1"/>
</dbReference>
<feature type="compositionally biased region" description="Basic and acidic residues" evidence="1">
    <location>
        <begin position="41"/>
        <end position="61"/>
    </location>
</feature>
<evidence type="ECO:0000313" key="4">
    <source>
        <dbReference type="Proteomes" id="UP000398389"/>
    </source>
</evidence>
<dbReference type="GO" id="GO:0005737">
    <property type="term" value="C:cytoplasm"/>
    <property type="evidence" value="ECO:0007669"/>
    <property type="project" value="TreeGrafter"/>
</dbReference>
<organism evidence="3 4">
    <name type="scientific">Magnusiomyces paraingens</name>
    <dbReference type="NCBI Taxonomy" id="2606893"/>
    <lineage>
        <taxon>Eukaryota</taxon>
        <taxon>Fungi</taxon>
        <taxon>Dikarya</taxon>
        <taxon>Ascomycota</taxon>
        <taxon>Saccharomycotina</taxon>
        <taxon>Dipodascomycetes</taxon>
        <taxon>Dipodascales</taxon>
        <taxon>Dipodascaceae</taxon>
        <taxon>Magnusiomyces</taxon>
    </lineage>
</organism>
<dbReference type="PANTHER" id="PTHR16019">
    <property type="entry name" value="SYNAPSE-ASSOCIATED PROTEIN"/>
    <property type="match status" value="1"/>
</dbReference>
<feature type="compositionally biased region" description="Acidic residues" evidence="1">
    <location>
        <begin position="516"/>
        <end position="525"/>
    </location>
</feature>
<feature type="region of interest" description="Disordered" evidence="1">
    <location>
        <begin position="349"/>
        <end position="525"/>
    </location>
</feature>
<dbReference type="RefSeq" id="XP_031854932.1">
    <property type="nucleotide sequence ID" value="XM_031999041.1"/>
</dbReference>
<feature type="region of interest" description="Disordered" evidence="1">
    <location>
        <begin position="1"/>
        <end position="78"/>
    </location>
</feature>
<feature type="compositionally biased region" description="Basic and acidic residues" evidence="1">
    <location>
        <begin position="152"/>
        <end position="172"/>
    </location>
</feature>
<feature type="compositionally biased region" description="Polar residues" evidence="1">
    <location>
        <begin position="467"/>
        <end position="477"/>
    </location>
</feature>
<feature type="compositionally biased region" description="Acidic residues" evidence="1">
    <location>
        <begin position="353"/>
        <end position="378"/>
    </location>
</feature>
<gene>
    <name evidence="3" type="ORF">SAPINGB_P004326</name>
</gene>
<dbReference type="Pfam" id="PF03909">
    <property type="entry name" value="BSD"/>
    <property type="match status" value="1"/>
</dbReference>
<dbReference type="EMBL" id="CABVLU010000003">
    <property type="protein sequence ID" value="VVT54915.1"/>
    <property type="molecule type" value="Genomic_DNA"/>
</dbReference>
<evidence type="ECO:0000256" key="1">
    <source>
        <dbReference type="SAM" id="MobiDB-lite"/>
    </source>
</evidence>
<accession>A0A5E8C1C6</accession>
<dbReference type="AlphaFoldDB" id="A0A5E8C1C6"/>
<dbReference type="InterPro" id="IPR035925">
    <property type="entry name" value="BSD_dom_sf"/>
</dbReference>
<evidence type="ECO:0000259" key="2">
    <source>
        <dbReference type="PROSITE" id="PS50858"/>
    </source>
</evidence>
<dbReference type="PROSITE" id="PS50858">
    <property type="entry name" value="BSD"/>
    <property type="match status" value="1"/>
</dbReference>
<dbReference type="InterPro" id="IPR051494">
    <property type="entry name" value="BSD_domain-containing"/>
</dbReference>
<feature type="compositionally biased region" description="Basic and acidic residues" evidence="1">
    <location>
        <begin position="493"/>
        <end position="515"/>
    </location>
</feature>
<dbReference type="GeneID" id="43583141"/>
<dbReference type="InterPro" id="IPR005607">
    <property type="entry name" value="BSD_dom"/>
</dbReference>
<name>A0A5E8C1C6_9ASCO</name>
<protein>
    <recommendedName>
        <fullName evidence="2">BSD domain-containing protein</fullName>
    </recommendedName>
</protein>
<dbReference type="Proteomes" id="UP000398389">
    <property type="component" value="Unassembled WGS sequence"/>
</dbReference>
<feature type="compositionally biased region" description="Basic and acidic residues" evidence="1">
    <location>
        <begin position="387"/>
        <end position="440"/>
    </location>
</feature>
<dbReference type="SMART" id="SM00751">
    <property type="entry name" value="BSD"/>
    <property type="match status" value="1"/>
</dbReference>
<evidence type="ECO:0000313" key="3">
    <source>
        <dbReference type="EMBL" id="VVT54915.1"/>
    </source>
</evidence>
<dbReference type="Gene3D" id="1.10.3970.10">
    <property type="entry name" value="BSD domain"/>
    <property type="match status" value="1"/>
</dbReference>
<feature type="compositionally biased region" description="Low complexity" evidence="1">
    <location>
        <begin position="24"/>
        <end position="40"/>
    </location>
</feature>
<dbReference type="SUPFAM" id="SSF140383">
    <property type="entry name" value="BSD domain-like"/>
    <property type="match status" value="1"/>
</dbReference>